<comment type="subcellular location">
    <subcellularLocation>
        <location evidence="1">Membrane</location>
        <topology evidence="1">Lipid-anchor</topology>
    </subcellularLocation>
</comment>
<comment type="caution">
    <text evidence="9">The sequence shown here is derived from an EMBL/GenBank/DDBJ whole genome shotgun (WGS) entry which is preliminary data.</text>
</comment>
<keyword evidence="4" id="KW-0564">Palmitate</keyword>
<name>A0A4S3PWI2_9BACI</name>
<protein>
    <recommendedName>
        <fullName evidence="6">Lipoprotein</fullName>
    </recommendedName>
</protein>
<keyword evidence="3" id="KW-0472">Membrane</keyword>
<dbReference type="OrthoDB" id="9812878at2"/>
<feature type="signal peptide" evidence="8">
    <location>
        <begin position="1"/>
        <end position="18"/>
    </location>
</feature>
<evidence type="ECO:0000313" key="9">
    <source>
        <dbReference type="EMBL" id="THE14209.1"/>
    </source>
</evidence>
<dbReference type="GO" id="GO:0016020">
    <property type="term" value="C:membrane"/>
    <property type="evidence" value="ECO:0007669"/>
    <property type="project" value="UniProtKB-SubCell"/>
</dbReference>
<evidence type="ECO:0000256" key="6">
    <source>
        <dbReference type="PIRNR" id="PIRNR002854"/>
    </source>
</evidence>
<feature type="chain" id="PRO_5039664035" description="Lipoprotein" evidence="8">
    <location>
        <begin position="19"/>
        <end position="287"/>
    </location>
</feature>
<dbReference type="SUPFAM" id="SSF53850">
    <property type="entry name" value="Periplasmic binding protein-like II"/>
    <property type="match status" value="1"/>
</dbReference>
<feature type="lipid moiety-binding region" description="S-diacylglycerol cysteine" evidence="7">
    <location>
        <position position="20"/>
    </location>
</feature>
<dbReference type="EMBL" id="SLUB01000005">
    <property type="protein sequence ID" value="THE14209.1"/>
    <property type="molecule type" value="Genomic_DNA"/>
</dbReference>
<evidence type="ECO:0000256" key="3">
    <source>
        <dbReference type="ARBA" id="ARBA00023136"/>
    </source>
</evidence>
<sequence length="287" mass="31210">MKKFLQAILVFVFVLVLAACGTADNEGAENKDSNGESDGDAGNVTLTIGATPVPHVEILEEAKPLLEEKGITLEIKEFTDYALPNRALNEGDLDANFFQHIPYLDTEVEEKGYDIVNAGGVHIEPIGIFTKKYKSIDEIPTGATLIMSNSVADHGRVLAMLEKEGLLTLKEGIEKVNATPDDIVDNPKELKFEMELDPALLTKVYEGEEGDLVAINGNYALDAGLNPTKDALIVESPENNPYVNIVAVPKGEENSEAIQTLLEVLHSEEITKFIEEKYSGSVIPANE</sequence>
<evidence type="ECO:0000256" key="8">
    <source>
        <dbReference type="SAM" id="SignalP"/>
    </source>
</evidence>
<evidence type="ECO:0000256" key="5">
    <source>
        <dbReference type="ARBA" id="ARBA00023288"/>
    </source>
</evidence>
<dbReference type="PROSITE" id="PS51257">
    <property type="entry name" value="PROKAR_LIPOPROTEIN"/>
    <property type="match status" value="1"/>
</dbReference>
<dbReference type="InterPro" id="IPR004872">
    <property type="entry name" value="Lipoprotein_NlpA"/>
</dbReference>
<organism evidence="9 10">
    <name type="scientific">Bacillus timonensis</name>
    <dbReference type="NCBI Taxonomy" id="1033734"/>
    <lineage>
        <taxon>Bacteria</taxon>
        <taxon>Bacillati</taxon>
        <taxon>Bacillota</taxon>
        <taxon>Bacilli</taxon>
        <taxon>Bacillales</taxon>
        <taxon>Bacillaceae</taxon>
        <taxon>Bacillus</taxon>
    </lineage>
</organism>
<evidence type="ECO:0000256" key="4">
    <source>
        <dbReference type="ARBA" id="ARBA00023139"/>
    </source>
</evidence>
<dbReference type="CDD" id="cd13597">
    <property type="entry name" value="PBP2_lipoprotein_Tp32"/>
    <property type="match status" value="1"/>
</dbReference>
<dbReference type="AlphaFoldDB" id="A0A4S3PWI2"/>
<dbReference type="PIRSF" id="PIRSF002854">
    <property type="entry name" value="MetQ"/>
    <property type="match status" value="1"/>
</dbReference>
<accession>A0A4S3PWI2</accession>
<keyword evidence="5 6" id="KW-0449">Lipoprotein</keyword>
<dbReference type="Proteomes" id="UP000306477">
    <property type="component" value="Unassembled WGS sequence"/>
</dbReference>
<evidence type="ECO:0000313" key="10">
    <source>
        <dbReference type="Proteomes" id="UP000306477"/>
    </source>
</evidence>
<evidence type="ECO:0000256" key="2">
    <source>
        <dbReference type="ARBA" id="ARBA00022729"/>
    </source>
</evidence>
<evidence type="ECO:0000256" key="7">
    <source>
        <dbReference type="PIRSR" id="PIRSR002854-1"/>
    </source>
</evidence>
<dbReference type="Pfam" id="PF03180">
    <property type="entry name" value="Lipoprotein_9"/>
    <property type="match status" value="1"/>
</dbReference>
<comment type="similarity">
    <text evidence="6">Belongs to the nlpA lipoprotein family.</text>
</comment>
<keyword evidence="10" id="KW-1185">Reference proteome</keyword>
<dbReference type="Gene3D" id="3.40.190.10">
    <property type="entry name" value="Periplasmic binding protein-like II"/>
    <property type="match status" value="2"/>
</dbReference>
<proteinExistence type="inferred from homology"/>
<gene>
    <name evidence="9" type="ORF">E1I69_05195</name>
</gene>
<evidence type="ECO:0000256" key="1">
    <source>
        <dbReference type="ARBA" id="ARBA00004635"/>
    </source>
</evidence>
<dbReference type="PANTHER" id="PTHR30429:SF0">
    <property type="entry name" value="METHIONINE-BINDING LIPOPROTEIN METQ"/>
    <property type="match status" value="1"/>
</dbReference>
<keyword evidence="2 8" id="KW-0732">Signal</keyword>
<dbReference type="PANTHER" id="PTHR30429">
    <property type="entry name" value="D-METHIONINE-BINDING LIPOPROTEIN METQ"/>
    <property type="match status" value="1"/>
</dbReference>
<reference evidence="9 10" key="1">
    <citation type="journal article" date="2019" name="Indoor Air">
        <title>Impacts of indoor surface finishes on bacterial viability.</title>
        <authorList>
            <person name="Hu J."/>
            <person name="Maamar S.B."/>
            <person name="Glawe A.J."/>
            <person name="Gottel N."/>
            <person name="Gilbert J.A."/>
            <person name="Hartmann E.M."/>
        </authorList>
    </citation>
    <scope>NUCLEOTIDE SEQUENCE [LARGE SCALE GENOMIC DNA]</scope>
    <source>
        <strain evidence="9 10">AF060A6</strain>
    </source>
</reference>
<dbReference type="RefSeq" id="WP_136378535.1">
    <property type="nucleotide sequence ID" value="NZ_SLUB01000005.1"/>
</dbReference>